<evidence type="ECO:0000256" key="4">
    <source>
        <dbReference type="ARBA" id="ARBA00022679"/>
    </source>
</evidence>
<evidence type="ECO:0000256" key="1">
    <source>
        <dbReference type="ARBA" id="ARBA00001541"/>
    </source>
</evidence>
<dbReference type="Gene3D" id="1.10.155.10">
    <property type="entry name" value="Chemotaxis receptor methyltransferase CheR, N-terminal domain"/>
    <property type="match status" value="1"/>
</dbReference>
<reference evidence="9 10" key="1">
    <citation type="submission" date="2016-05" db="EMBL/GenBank/DDBJ databases">
        <title>Genomic Taxonomy of the Vibrionaceae.</title>
        <authorList>
            <person name="Gomez-Gil B."/>
            <person name="Enciso-Ibarra J."/>
        </authorList>
    </citation>
    <scope>NUCLEOTIDE SEQUENCE [LARGE SCALE GENOMIC DNA]</scope>
    <source>
        <strain evidence="9 10">CAIM 1920</strain>
    </source>
</reference>
<evidence type="ECO:0000256" key="5">
    <source>
        <dbReference type="ARBA" id="ARBA00022691"/>
    </source>
</evidence>
<dbReference type="InterPro" id="IPR026024">
    <property type="entry name" value="Chemotaxis_MeTrfase_CheR"/>
</dbReference>
<gene>
    <name evidence="9" type="ORF">A8L45_11160</name>
</gene>
<dbReference type="SMART" id="SM00138">
    <property type="entry name" value="MeTrc"/>
    <property type="match status" value="1"/>
</dbReference>
<feature type="domain" description="CheR-type methyltransferase" evidence="8">
    <location>
        <begin position="11"/>
        <end position="281"/>
    </location>
</feature>
<dbReference type="InterPro" id="IPR036804">
    <property type="entry name" value="CheR_N_sf"/>
</dbReference>
<comment type="function">
    <text evidence="2 6">Methylation of the membrane-bound methyl-accepting chemotaxis proteins (MCP) to form gamma-glutamyl methyl ester residues in MCP.</text>
</comment>
<dbReference type="PRINTS" id="PR00996">
    <property type="entry name" value="CHERMTFRASE"/>
</dbReference>
<dbReference type="Pfam" id="PF03705">
    <property type="entry name" value="CheR_N"/>
    <property type="match status" value="1"/>
</dbReference>
<dbReference type="InterPro" id="IPR022642">
    <property type="entry name" value="CheR_C"/>
</dbReference>
<dbReference type="GO" id="GO:0032259">
    <property type="term" value="P:methylation"/>
    <property type="evidence" value="ECO:0007669"/>
    <property type="project" value="UniProtKB-KW"/>
</dbReference>
<dbReference type="PANTHER" id="PTHR24422">
    <property type="entry name" value="CHEMOTAXIS PROTEIN METHYLTRANSFERASE"/>
    <property type="match status" value="1"/>
</dbReference>
<keyword evidence="5 6" id="KW-0949">S-adenosyl-L-methionine</keyword>
<feature type="binding site" evidence="7">
    <location>
        <position position="128"/>
    </location>
    <ligand>
        <name>S-adenosyl-L-methionine</name>
        <dbReference type="ChEBI" id="CHEBI:59789"/>
    </ligand>
</feature>
<comment type="caution">
    <text evidence="9">The sequence shown here is derived from an EMBL/GenBank/DDBJ whole genome shotgun (WGS) entry which is preliminary data.</text>
</comment>
<accession>A0A1C3EJ20</accession>
<dbReference type="SUPFAM" id="SSF53335">
    <property type="entry name" value="S-adenosyl-L-methionine-dependent methyltransferases"/>
    <property type="match status" value="1"/>
</dbReference>
<evidence type="ECO:0000256" key="7">
    <source>
        <dbReference type="PIRSR" id="PIRSR000410-1"/>
    </source>
</evidence>
<dbReference type="SUPFAM" id="SSF47757">
    <property type="entry name" value="Chemotaxis receptor methyltransferase CheR, N-terminal domain"/>
    <property type="match status" value="1"/>
</dbReference>
<keyword evidence="4 6" id="KW-0808">Transferase</keyword>
<keyword evidence="3 6" id="KW-0489">Methyltransferase</keyword>
<dbReference type="EC" id="2.1.1.80" evidence="6"/>
<evidence type="ECO:0000256" key="6">
    <source>
        <dbReference type="PIRNR" id="PIRNR000410"/>
    </source>
</evidence>
<proteinExistence type="predicted"/>
<dbReference type="Gene3D" id="3.40.50.150">
    <property type="entry name" value="Vaccinia Virus protein VP39"/>
    <property type="match status" value="1"/>
</dbReference>
<dbReference type="Proteomes" id="UP000094936">
    <property type="component" value="Unassembled WGS sequence"/>
</dbReference>
<dbReference type="EMBL" id="LYBM01000018">
    <property type="protein sequence ID" value="ODA33230.1"/>
    <property type="molecule type" value="Genomic_DNA"/>
</dbReference>
<feature type="binding site" evidence="7">
    <location>
        <position position="152"/>
    </location>
    <ligand>
        <name>S-adenosyl-L-methionine</name>
        <dbReference type="ChEBI" id="CHEBI:59789"/>
    </ligand>
</feature>
<dbReference type="InterPro" id="IPR029063">
    <property type="entry name" value="SAM-dependent_MTases_sf"/>
</dbReference>
<evidence type="ECO:0000313" key="10">
    <source>
        <dbReference type="Proteomes" id="UP000094936"/>
    </source>
</evidence>
<comment type="catalytic activity">
    <reaction evidence="1 6">
        <text>L-glutamyl-[protein] + S-adenosyl-L-methionine = [protein]-L-glutamate 5-O-methyl ester + S-adenosyl-L-homocysteine</text>
        <dbReference type="Rhea" id="RHEA:24452"/>
        <dbReference type="Rhea" id="RHEA-COMP:10208"/>
        <dbReference type="Rhea" id="RHEA-COMP:10311"/>
        <dbReference type="ChEBI" id="CHEBI:29973"/>
        <dbReference type="ChEBI" id="CHEBI:57856"/>
        <dbReference type="ChEBI" id="CHEBI:59789"/>
        <dbReference type="ChEBI" id="CHEBI:82795"/>
        <dbReference type="EC" id="2.1.1.80"/>
    </reaction>
</comment>
<evidence type="ECO:0000256" key="2">
    <source>
        <dbReference type="ARBA" id="ARBA00002759"/>
    </source>
</evidence>
<dbReference type="InterPro" id="IPR022641">
    <property type="entry name" value="CheR_N"/>
</dbReference>
<protein>
    <recommendedName>
        <fullName evidence="6">Chemotaxis protein methyltransferase</fullName>
        <ecNumber evidence="6">2.1.1.80</ecNumber>
    </recommendedName>
</protein>
<dbReference type="STRING" id="1080227.A8L45_11160"/>
<feature type="binding site" evidence="7">
    <location>
        <position position="88"/>
    </location>
    <ligand>
        <name>S-adenosyl-L-methionine</name>
        <dbReference type="ChEBI" id="CHEBI:59789"/>
    </ligand>
</feature>
<evidence type="ECO:0000259" key="8">
    <source>
        <dbReference type="PROSITE" id="PS50123"/>
    </source>
</evidence>
<name>A0A1C3EJ20_9GAMM</name>
<dbReference type="PANTHER" id="PTHR24422:SF19">
    <property type="entry name" value="CHEMOTAXIS PROTEIN METHYLTRANSFERASE"/>
    <property type="match status" value="1"/>
</dbReference>
<feature type="binding site" evidence="7">
    <location>
        <begin position="210"/>
        <end position="211"/>
    </location>
    <ligand>
        <name>S-adenosyl-L-methionine</name>
        <dbReference type="ChEBI" id="CHEBI:59789"/>
    </ligand>
</feature>
<dbReference type="PROSITE" id="PS50123">
    <property type="entry name" value="CHER"/>
    <property type="match status" value="1"/>
</dbReference>
<evidence type="ECO:0000256" key="3">
    <source>
        <dbReference type="ARBA" id="ARBA00022603"/>
    </source>
</evidence>
<dbReference type="PIRSF" id="PIRSF000410">
    <property type="entry name" value="CheR"/>
    <property type="match status" value="1"/>
</dbReference>
<sequence length="281" mass="32706">MKSLNKSGSGRAPREFPFSEADFDFIKQYMLEQTGICLADRKFSMVYGRLARRLRRHDLYTFSDYLKLIESDEQEKVAFVNALTTNKTQFFREKHHFDYIARELAPQWLTRCHQHVRVWSAGCSTGEEAYSIAVVLSSLLGDKVDFKITATDLDTQVLETAKEGIYDIDAARNIPIQWLKKGFNRGTGSKSELMRVKPELKENITFEQLNLMSEWPHKHKMDVIFFRNVMIYFNRSIQQQLLKRLCGQLRPGGILFIGHSESMGEMAEHFENLGQTAYRKR</sequence>
<feature type="binding site" evidence="7">
    <location>
        <position position="92"/>
    </location>
    <ligand>
        <name>S-adenosyl-L-methionine</name>
        <dbReference type="ChEBI" id="CHEBI:59789"/>
    </ligand>
</feature>
<dbReference type="InterPro" id="IPR050903">
    <property type="entry name" value="Bact_Chemotaxis_MeTrfase"/>
</dbReference>
<dbReference type="AlphaFoldDB" id="A0A1C3EJ20"/>
<feature type="binding site" evidence="7">
    <location>
        <begin position="227"/>
        <end position="228"/>
    </location>
    <ligand>
        <name>S-adenosyl-L-methionine</name>
        <dbReference type="ChEBI" id="CHEBI:59789"/>
    </ligand>
</feature>
<dbReference type="InterPro" id="IPR000780">
    <property type="entry name" value="CheR_MeTrfase"/>
</dbReference>
<keyword evidence="10" id="KW-1185">Reference proteome</keyword>
<feature type="binding site" evidence="7">
    <location>
        <position position="86"/>
    </location>
    <ligand>
        <name>S-adenosyl-L-methionine</name>
        <dbReference type="ChEBI" id="CHEBI:59789"/>
    </ligand>
</feature>
<evidence type="ECO:0000313" key="9">
    <source>
        <dbReference type="EMBL" id="ODA33230.1"/>
    </source>
</evidence>
<organism evidence="9 10">
    <name type="scientific">Veronia pacifica</name>
    <dbReference type="NCBI Taxonomy" id="1080227"/>
    <lineage>
        <taxon>Bacteria</taxon>
        <taxon>Pseudomonadati</taxon>
        <taxon>Pseudomonadota</taxon>
        <taxon>Gammaproteobacteria</taxon>
        <taxon>Vibrionales</taxon>
        <taxon>Vibrionaceae</taxon>
        <taxon>Veronia</taxon>
    </lineage>
</organism>
<dbReference type="Pfam" id="PF01739">
    <property type="entry name" value="CheR"/>
    <property type="match status" value="1"/>
</dbReference>
<dbReference type="GO" id="GO:0008983">
    <property type="term" value="F:protein-glutamate O-methyltransferase activity"/>
    <property type="evidence" value="ECO:0007669"/>
    <property type="project" value="UniProtKB-EC"/>
</dbReference>